<accession>A0A1Y2IGW8</accession>
<feature type="compositionally biased region" description="Basic and acidic residues" evidence="1">
    <location>
        <begin position="19"/>
        <end position="42"/>
    </location>
</feature>
<evidence type="ECO:0000313" key="2">
    <source>
        <dbReference type="EMBL" id="OSC99520.1"/>
    </source>
</evidence>
<name>A0A1Y2IGW8_TRAC3</name>
<keyword evidence="3" id="KW-1185">Reference proteome</keyword>
<reference evidence="2 3" key="1">
    <citation type="journal article" date="2015" name="Biotechnol. Biofuels">
        <title>Enhanced degradation of softwood versus hardwood by the white-rot fungus Pycnoporus coccineus.</title>
        <authorList>
            <person name="Couturier M."/>
            <person name="Navarro D."/>
            <person name="Chevret D."/>
            <person name="Henrissat B."/>
            <person name="Piumi F."/>
            <person name="Ruiz-Duenas F.J."/>
            <person name="Martinez A.T."/>
            <person name="Grigoriev I.V."/>
            <person name="Riley R."/>
            <person name="Lipzen A."/>
            <person name="Berrin J.G."/>
            <person name="Master E.R."/>
            <person name="Rosso M.N."/>
        </authorList>
    </citation>
    <scope>NUCLEOTIDE SEQUENCE [LARGE SCALE GENOMIC DNA]</scope>
    <source>
        <strain evidence="2 3">BRFM310</strain>
    </source>
</reference>
<feature type="compositionally biased region" description="Polar residues" evidence="1">
    <location>
        <begin position="56"/>
        <end position="69"/>
    </location>
</feature>
<evidence type="ECO:0000313" key="3">
    <source>
        <dbReference type="Proteomes" id="UP000193067"/>
    </source>
</evidence>
<feature type="region of interest" description="Disordered" evidence="1">
    <location>
        <begin position="1"/>
        <end position="79"/>
    </location>
</feature>
<evidence type="ECO:0000256" key="1">
    <source>
        <dbReference type="SAM" id="MobiDB-lite"/>
    </source>
</evidence>
<feature type="compositionally biased region" description="Low complexity" evidence="1">
    <location>
        <begin position="411"/>
        <end position="452"/>
    </location>
</feature>
<organism evidence="2 3">
    <name type="scientific">Trametes coccinea (strain BRFM310)</name>
    <name type="common">Pycnoporus coccineus</name>
    <dbReference type="NCBI Taxonomy" id="1353009"/>
    <lineage>
        <taxon>Eukaryota</taxon>
        <taxon>Fungi</taxon>
        <taxon>Dikarya</taxon>
        <taxon>Basidiomycota</taxon>
        <taxon>Agaricomycotina</taxon>
        <taxon>Agaricomycetes</taxon>
        <taxon>Polyporales</taxon>
        <taxon>Polyporaceae</taxon>
        <taxon>Trametes</taxon>
    </lineage>
</organism>
<feature type="compositionally biased region" description="Low complexity" evidence="1">
    <location>
        <begin position="462"/>
        <end position="483"/>
    </location>
</feature>
<feature type="compositionally biased region" description="Low complexity" evidence="1">
    <location>
        <begin position="308"/>
        <end position="326"/>
    </location>
</feature>
<dbReference type="AlphaFoldDB" id="A0A1Y2IGW8"/>
<dbReference type="OrthoDB" id="2333993at2759"/>
<feature type="region of interest" description="Disordered" evidence="1">
    <location>
        <begin position="143"/>
        <end position="167"/>
    </location>
</feature>
<sequence length="559" mass="59607">MANRRDTGERMGGRGGRGSNKENKTKGSETDKVPARGAEKTIHRSVSLELPSSSSFRQASPEPSQSQSLEAPLSPTAMSSATITTLSGSAADKKMVEAFAQPDLFDLFVGNNYDDLMFSGITPPQTPGLSPSKSSATKLNIPPESPYDPLRTPAFKHSPARLPSDQPWRTAGINQAVRQLTLGMLVRGEASPNVRGLDVSPIVIVPASERKKRSVFSPPMSQTPASERRLALLDSLSEQEPDMLFPSPRRLFAEPERPDQTPSVMSRMGDFAWASPSKDLGLTGSIWSSYTTPGGEVEDPFKAYLHLSPAPKAASSSSPAHPPSSSGTDSPASRKKPEVPSGFLDYLQSPTPAAGPSRTPSFSRLRCEILPDDGDEEMPPAEEGPRFANFASLGYGTPPRPPAQQHKRTGSSSSEAIDNSSSSAPPSSRGSDKAPVSSGSSASLHSLRDSSPFRLVSRGRQRSSSSAAPSGSSSSHKSGLGSAVPTVGLMDKILGGHDKSQRRRTSQNHDNEVAVDAMGSPFKMGRKTSRHEFLYSLDGDCEMGEAQPKKRRKTISGRN</sequence>
<protein>
    <submittedName>
        <fullName evidence="2">Uncharacterized protein</fullName>
    </submittedName>
</protein>
<feature type="compositionally biased region" description="Low complexity" evidence="1">
    <location>
        <begin position="45"/>
        <end position="55"/>
    </location>
</feature>
<dbReference type="EMBL" id="KZ084127">
    <property type="protein sequence ID" value="OSC99520.1"/>
    <property type="molecule type" value="Genomic_DNA"/>
</dbReference>
<feature type="compositionally biased region" description="Basic and acidic residues" evidence="1">
    <location>
        <begin position="1"/>
        <end position="12"/>
    </location>
</feature>
<feature type="region of interest" description="Disordered" evidence="1">
    <location>
        <begin position="308"/>
        <end position="524"/>
    </location>
</feature>
<feature type="compositionally biased region" description="Acidic residues" evidence="1">
    <location>
        <begin position="370"/>
        <end position="380"/>
    </location>
</feature>
<proteinExistence type="predicted"/>
<gene>
    <name evidence="2" type="ORF">PYCCODRAFT_1446795</name>
</gene>
<dbReference type="Proteomes" id="UP000193067">
    <property type="component" value="Unassembled WGS sequence"/>
</dbReference>